<keyword evidence="3" id="KW-1185">Reference proteome</keyword>
<sequence>MLKYQHEGLNQAQQTALVAVQVYAESGLKELATRQLVMAQEFQGELAPIRSSLQQQYALLQKLQTDLGAPMKGEVSGMLNQAIRRVQQEMQSALEAQTQGATQLEKTLYSKVETGLKDVVARVLQQIEKQLTRRLGANPSKDVELLIREKMQHKLDSNPPLHETFTDDIQQLVAQETTRLVRQAESRLQKASNAARADVNFQVQRQADASAILRGQLQLRRLRSDEPSITDALESKLKAFINDEVARQVDMGVELRKVLDERQTRTSVHNASASAEIKQTVENSIQAIIATVHDAVNYASSQEPIVCNETSRSNQPADTDCDEDDNLSEEE</sequence>
<gene>
    <name evidence="2" type="ORF">Pfra01_000199400</name>
</gene>
<evidence type="ECO:0000256" key="1">
    <source>
        <dbReference type="SAM" id="MobiDB-lite"/>
    </source>
</evidence>
<evidence type="ECO:0000313" key="2">
    <source>
        <dbReference type="EMBL" id="GMF19366.1"/>
    </source>
</evidence>
<comment type="caution">
    <text evidence="2">The sequence shown here is derived from an EMBL/GenBank/DDBJ whole genome shotgun (WGS) entry which is preliminary data.</text>
</comment>
<accession>A0A9W6WVL5</accession>
<dbReference type="Proteomes" id="UP001165121">
    <property type="component" value="Unassembled WGS sequence"/>
</dbReference>
<name>A0A9W6WVL5_9STRA</name>
<proteinExistence type="predicted"/>
<dbReference type="AlphaFoldDB" id="A0A9W6WVL5"/>
<feature type="compositionally biased region" description="Acidic residues" evidence="1">
    <location>
        <begin position="319"/>
        <end position="331"/>
    </location>
</feature>
<reference evidence="2" key="1">
    <citation type="submission" date="2023-04" db="EMBL/GenBank/DDBJ databases">
        <title>Phytophthora fragariaefolia NBRC 109709.</title>
        <authorList>
            <person name="Ichikawa N."/>
            <person name="Sato H."/>
            <person name="Tonouchi N."/>
        </authorList>
    </citation>
    <scope>NUCLEOTIDE SEQUENCE</scope>
    <source>
        <strain evidence="2">NBRC 109709</strain>
    </source>
</reference>
<protein>
    <submittedName>
        <fullName evidence="2">Unnamed protein product</fullName>
    </submittedName>
</protein>
<dbReference type="EMBL" id="BSXT01000155">
    <property type="protein sequence ID" value="GMF19366.1"/>
    <property type="molecule type" value="Genomic_DNA"/>
</dbReference>
<organism evidence="2 3">
    <name type="scientific">Phytophthora fragariaefolia</name>
    <dbReference type="NCBI Taxonomy" id="1490495"/>
    <lineage>
        <taxon>Eukaryota</taxon>
        <taxon>Sar</taxon>
        <taxon>Stramenopiles</taxon>
        <taxon>Oomycota</taxon>
        <taxon>Peronosporomycetes</taxon>
        <taxon>Peronosporales</taxon>
        <taxon>Peronosporaceae</taxon>
        <taxon>Phytophthora</taxon>
    </lineage>
</organism>
<feature type="compositionally biased region" description="Polar residues" evidence="1">
    <location>
        <begin position="307"/>
        <end position="317"/>
    </location>
</feature>
<feature type="region of interest" description="Disordered" evidence="1">
    <location>
        <begin position="307"/>
        <end position="331"/>
    </location>
</feature>
<evidence type="ECO:0000313" key="3">
    <source>
        <dbReference type="Proteomes" id="UP001165121"/>
    </source>
</evidence>